<gene>
    <name evidence="3" type="ORF">TPA0598_03_03940</name>
</gene>
<dbReference type="RefSeq" id="WP_042152856.1">
    <property type="nucleotide sequence ID" value="NZ_BBNO01000003.1"/>
</dbReference>
<dbReference type="Proteomes" id="UP000048965">
    <property type="component" value="Unassembled WGS sequence"/>
</dbReference>
<evidence type="ECO:0000313" key="3">
    <source>
        <dbReference type="EMBL" id="GAO07933.1"/>
    </source>
</evidence>
<evidence type="ECO:0000256" key="1">
    <source>
        <dbReference type="ARBA" id="ARBA00008791"/>
    </source>
</evidence>
<dbReference type="PANTHER" id="PTHR46268">
    <property type="entry name" value="STRESS RESPONSE PROTEIN NHAX"/>
    <property type="match status" value="1"/>
</dbReference>
<dbReference type="Gene3D" id="3.40.50.620">
    <property type="entry name" value="HUPs"/>
    <property type="match status" value="2"/>
</dbReference>
<dbReference type="AlphaFoldDB" id="A0A0P4R4E4"/>
<dbReference type="PANTHER" id="PTHR46268:SF6">
    <property type="entry name" value="UNIVERSAL STRESS PROTEIN UP12"/>
    <property type="match status" value="1"/>
</dbReference>
<reference evidence="4" key="1">
    <citation type="submission" date="2014-09" db="EMBL/GenBank/DDBJ databases">
        <title>Whole genome shotgun sequence of Streptomyces sp. NBRC 110027.</title>
        <authorList>
            <person name="Komaki H."/>
            <person name="Ichikawa N."/>
            <person name="Katano-Makiyama Y."/>
            <person name="Hosoyama A."/>
            <person name="Hashimoto M."/>
            <person name="Uohara A."/>
            <person name="Kitahashi Y."/>
            <person name="Ohji S."/>
            <person name="Kimura A."/>
            <person name="Yamazoe A."/>
            <person name="Igarashi Y."/>
            <person name="Fujita N."/>
        </authorList>
    </citation>
    <scope>NUCLEOTIDE SEQUENCE [LARGE SCALE GENOMIC DNA]</scope>
    <source>
        <strain evidence="4">NBRC 110027</strain>
    </source>
</reference>
<protein>
    <recommendedName>
        <fullName evidence="2">UspA domain-containing protein</fullName>
    </recommendedName>
</protein>
<feature type="domain" description="UspA" evidence="2">
    <location>
        <begin position="146"/>
        <end position="283"/>
    </location>
</feature>
<dbReference type="SUPFAM" id="SSF52402">
    <property type="entry name" value="Adenine nucleotide alpha hydrolases-like"/>
    <property type="match status" value="2"/>
</dbReference>
<feature type="domain" description="UspA" evidence="2">
    <location>
        <begin position="2"/>
        <end position="137"/>
    </location>
</feature>
<organism evidence="3 4">
    <name type="scientific">Streptomyces lydicamycinicus</name>
    <dbReference type="NCBI Taxonomy" id="1546107"/>
    <lineage>
        <taxon>Bacteria</taxon>
        <taxon>Bacillati</taxon>
        <taxon>Actinomycetota</taxon>
        <taxon>Actinomycetes</taxon>
        <taxon>Kitasatosporales</taxon>
        <taxon>Streptomycetaceae</taxon>
        <taxon>Streptomyces</taxon>
    </lineage>
</organism>
<evidence type="ECO:0000313" key="4">
    <source>
        <dbReference type="Proteomes" id="UP000048965"/>
    </source>
</evidence>
<dbReference type="OrthoDB" id="4867015at2"/>
<accession>A0A0P4R4E4</accession>
<reference evidence="3 4" key="2">
    <citation type="journal article" date="2015" name="Stand. Genomic Sci.">
        <title>Draft genome sequence of marine-derived Streptomyces sp. TP-A0598, a producer of anti-MRSA antibiotic lydicamycins.</title>
        <authorList>
            <person name="Komaki H."/>
            <person name="Ichikawa N."/>
            <person name="Hosoyama A."/>
            <person name="Fujita N."/>
            <person name="Igarashi Y."/>
        </authorList>
    </citation>
    <scope>NUCLEOTIDE SEQUENCE [LARGE SCALE GENOMIC DNA]</scope>
    <source>
        <strain evidence="3 4">NBRC 110027</strain>
    </source>
</reference>
<dbReference type="InterPro" id="IPR014729">
    <property type="entry name" value="Rossmann-like_a/b/a_fold"/>
</dbReference>
<comment type="similarity">
    <text evidence="1">Belongs to the universal stress protein A family.</text>
</comment>
<name>A0A0P4R4E4_9ACTN</name>
<dbReference type="InterPro" id="IPR006016">
    <property type="entry name" value="UspA"/>
</dbReference>
<keyword evidence="4" id="KW-1185">Reference proteome</keyword>
<dbReference type="InterPro" id="IPR006015">
    <property type="entry name" value="Universal_stress_UspA"/>
</dbReference>
<dbReference type="PRINTS" id="PR01438">
    <property type="entry name" value="UNVRSLSTRESS"/>
</dbReference>
<sequence length="285" mass="29270">MAGPVVVGLDGTGNSVPAVLWGAEEAAARGLPLHLLHSWGSPSADVPPAALEVAGQERRGAELLRGAVDLAFTGHPGIPVTTEQVAERPADALLERSAQATMLILGSRGHGAIAGFLLGSVSLQVLGQAVCPVVTVREDAAFPQREIVVGVRHAGPEDEAVLEFAFTAADAHHTRVRAVRAWGPAATVEPVRAGPGHPPDGTAAGVAEQETLAEALLPWRAKFPAVEVVPHVANGRAAPVLLAACCDAGLLVVGRRNRRSPMLLGPVVHAALHHANCPVSVVPQG</sequence>
<evidence type="ECO:0000259" key="2">
    <source>
        <dbReference type="Pfam" id="PF00582"/>
    </source>
</evidence>
<proteinExistence type="inferred from homology"/>
<dbReference type="EMBL" id="BBNO01000003">
    <property type="protein sequence ID" value="GAO07933.1"/>
    <property type="molecule type" value="Genomic_DNA"/>
</dbReference>
<comment type="caution">
    <text evidence="3">The sequence shown here is derived from an EMBL/GenBank/DDBJ whole genome shotgun (WGS) entry which is preliminary data.</text>
</comment>
<dbReference type="Pfam" id="PF00582">
    <property type="entry name" value="Usp"/>
    <property type="match status" value="2"/>
</dbReference>